<dbReference type="Proteomes" id="UP000288805">
    <property type="component" value="Unassembled WGS sequence"/>
</dbReference>
<feature type="domain" description="C3H1-type" evidence="7">
    <location>
        <begin position="129"/>
        <end position="157"/>
    </location>
</feature>
<evidence type="ECO:0000313" key="8">
    <source>
        <dbReference type="EMBL" id="RVW72056.1"/>
    </source>
</evidence>
<accession>A0A438GIL5</accession>
<gene>
    <name evidence="8" type="primary">VvCHDp001241_1</name>
    <name evidence="8" type="ORF">CK203_054040</name>
</gene>
<dbReference type="GO" id="GO:0003729">
    <property type="term" value="F:mRNA binding"/>
    <property type="evidence" value="ECO:0007669"/>
    <property type="project" value="UniProtKB-ARBA"/>
</dbReference>
<evidence type="ECO:0000256" key="2">
    <source>
        <dbReference type="ARBA" id="ARBA00022771"/>
    </source>
</evidence>
<feature type="domain" description="C3H1-type" evidence="7">
    <location>
        <begin position="321"/>
        <end position="349"/>
    </location>
</feature>
<dbReference type="SUPFAM" id="SSF90229">
    <property type="entry name" value="CCCH zinc finger"/>
    <property type="match status" value="4"/>
</dbReference>
<feature type="zinc finger region" description="C3H1-type" evidence="5">
    <location>
        <begin position="129"/>
        <end position="157"/>
    </location>
</feature>
<dbReference type="Gene3D" id="4.10.1000.10">
    <property type="entry name" value="Zinc finger, CCCH-type"/>
    <property type="match status" value="2"/>
</dbReference>
<evidence type="ECO:0000259" key="7">
    <source>
        <dbReference type="PROSITE" id="PS50103"/>
    </source>
</evidence>
<dbReference type="InterPro" id="IPR036855">
    <property type="entry name" value="Znf_CCCH_sf"/>
</dbReference>
<keyword evidence="2 5" id="KW-0863">Zinc-finger</keyword>
<dbReference type="GO" id="GO:0008270">
    <property type="term" value="F:zinc ion binding"/>
    <property type="evidence" value="ECO:0007669"/>
    <property type="project" value="UniProtKB-KW"/>
</dbReference>
<dbReference type="PANTHER" id="PTHR12506">
    <property type="entry name" value="PROTEIN PHOSPHATASE RELATED"/>
    <property type="match status" value="1"/>
</dbReference>
<feature type="domain" description="C3H1-type" evidence="7">
    <location>
        <begin position="367"/>
        <end position="395"/>
    </location>
</feature>
<reference evidence="8 9" key="1">
    <citation type="journal article" date="2018" name="PLoS Genet.">
        <title>Population sequencing reveals clonal diversity and ancestral inbreeding in the grapevine cultivar Chardonnay.</title>
        <authorList>
            <person name="Roach M.J."/>
            <person name="Johnson D.L."/>
            <person name="Bohlmann J."/>
            <person name="van Vuuren H.J."/>
            <person name="Jones S.J."/>
            <person name="Pretorius I.S."/>
            <person name="Schmidt S.A."/>
            <person name="Borneman A.R."/>
        </authorList>
    </citation>
    <scope>NUCLEOTIDE SEQUENCE [LARGE SCALE GENOMIC DNA]</scope>
    <source>
        <strain evidence="9">cv. Chardonnay</strain>
        <tissue evidence="8">Leaf</tissue>
    </source>
</reference>
<feature type="zinc finger region" description="C3H1-type" evidence="5">
    <location>
        <begin position="367"/>
        <end position="395"/>
    </location>
</feature>
<sequence length="420" mass="47289">MDGSENTVSIPNEDELGLGLRPSSPPQPDVEKLNQEFLSLVLEQHEPVVESLALEQHEPVVESLALEQHEPVVESLALEEREEEKEEDEESESNGEVKASDDEEEQCENLEDESAAKDDKSARFQYPVRPDAVDCSFYLRTGTCKFGSNCKFNHPIRRKNQVAKEKVKEKEKEEFPERPGQTECKYYLRTGGCKFGKACRYNHTKAKPSAVPVLELNFLGLPIRMGEKECPYYMRTGSCKYGANCRFNHPDPTAAGDMNLLQDMEMGDLFHYKAPLYPPPPPERSMHPPPAFVINNTATDANVYGHHQQQQQSLIEDFPERPGQPECSYFLKTGDCKFRAACKYHHPKNRIPKSPPCTLSDKGLPLRPDQNICTHYNRYGICKFGPACKFDHPVNYGNSASAPSAESGQDQPPPLGLCHC</sequence>
<dbReference type="Pfam" id="PF00642">
    <property type="entry name" value="zf-CCCH"/>
    <property type="match status" value="5"/>
</dbReference>
<dbReference type="InterPro" id="IPR000571">
    <property type="entry name" value="Znf_CCCH"/>
</dbReference>
<dbReference type="PROSITE" id="PS50103">
    <property type="entry name" value="ZF_C3H1"/>
    <property type="match status" value="5"/>
</dbReference>
<dbReference type="EMBL" id="QGNW01000424">
    <property type="protein sequence ID" value="RVW72056.1"/>
    <property type="molecule type" value="Genomic_DNA"/>
</dbReference>
<dbReference type="SMART" id="SM00356">
    <property type="entry name" value="ZnF_C3H1"/>
    <property type="match status" value="5"/>
</dbReference>
<name>A0A438GIL5_VITVI</name>
<feature type="domain" description="C3H1-type" evidence="7">
    <location>
        <begin position="224"/>
        <end position="252"/>
    </location>
</feature>
<keyword evidence="1 5" id="KW-0479">Metal-binding</keyword>
<feature type="compositionally biased region" description="Acidic residues" evidence="6">
    <location>
        <begin position="80"/>
        <end position="93"/>
    </location>
</feature>
<keyword evidence="3 5" id="KW-0862">Zinc</keyword>
<feature type="zinc finger region" description="C3H1-type" evidence="5">
    <location>
        <begin position="178"/>
        <end position="206"/>
    </location>
</feature>
<evidence type="ECO:0000256" key="6">
    <source>
        <dbReference type="SAM" id="MobiDB-lite"/>
    </source>
</evidence>
<protein>
    <submittedName>
        <fullName evidence="8">Zinc finger CCCH domain-containing protein 67</fullName>
    </submittedName>
</protein>
<dbReference type="GO" id="GO:0003677">
    <property type="term" value="F:DNA binding"/>
    <property type="evidence" value="ECO:0007669"/>
    <property type="project" value="UniProtKB-KW"/>
</dbReference>
<keyword evidence="4" id="KW-0238">DNA-binding</keyword>
<evidence type="ECO:0000313" key="9">
    <source>
        <dbReference type="Proteomes" id="UP000288805"/>
    </source>
</evidence>
<comment type="caution">
    <text evidence="8">The sequence shown here is derived from an EMBL/GenBank/DDBJ whole genome shotgun (WGS) entry which is preliminary data.</text>
</comment>
<evidence type="ECO:0000256" key="5">
    <source>
        <dbReference type="PROSITE-ProRule" id="PRU00723"/>
    </source>
</evidence>
<feature type="compositionally biased region" description="Polar residues" evidence="6">
    <location>
        <begin position="1"/>
        <end position="10"/>
    </location>
</feature>
<proteinExistence type="predicted"/>
<feature type="domain" description="C3H1-type" evidence="7">
    <location>
        <begin position="178"/>
        <end position="206"/>
    </location>
</feature>
<dbReference type="PANTHER" id="PTHR12506:SF20">
    <property type="entry name" value="ZINC FINGER CCCH DOMAIN-CONTAINING PROTEIN 67"/>
    <property type="match status" value="1"/>
</dbReference>
<feature type="region of interest" description="Disordered" evidence="6">
    <location>
        <begin position="1"/>
        <end position="32"/>
    </location>
</feature>
<evidence type="ECO:0000256" key="1">
    <source>
        <dbReference type="ARBA" id="ARBA00022723"/>
    </source>
</evidence>
<feature type="zinc finger region" description="C3H1-type" evidence="5">
    <location>
        <begin position="321"/>
        <end position="349"/>
    </location>
</feature>
<feature type="zinc finger region" description="C3H1-type" evidence="5">
    <location>
        <begin position="224"/>
        <end position="252"/>
    </location>
</feature>
<feature type="compositionally biased region" description="Acidic residues" evidence="6">
    <location>
        <begin position="101"/>
        <end position="113"/>
    </location>
</feature>
<evidence type="ECO:0000256" key="3">
    <source>
        <dbReference type="ARBA" id="ARBA00022833"/>
    </source>
</evidence>
<dbReference type="AlphaFoldDB" id="A0A438GIL5"/>
<organism evidence="8 9">
    <name type="scientific">Vitis vinifera</name>
    <name type="common">Grape</name>
    <dbReference type="NCBI Taxonomy" id="29760"/>
    <lineage>
        <taxon>Eukaryota</taxon>
        <taxon>Viridiplantae</taxon>
        <taxon>Streptophyta</taxon>
        <taxon>Embryophyta</taxon>
        <taxon>Tracheophyta</taxon>
        <taxon>Spermatophyta</taxon>
        <taxon>Magnoliopsida</taxon>
        <taxon>eudicotyledons</taxon>
        <taxon>Gunneridae</taxon>
        <taxon>Pentapetalae</taxon>
        <taxon>rosids</taxon>
        <taxon>Vitales</taxon>
        <taxon>Vitaceae</taxon>
        <taxon>Viteae</taxon>
        <taxon>Vitis</taxon>
    </lineage>
</organism>
<dbReference type="InterPro" id="IPR050974">
    <property type="entry name" value="Plant_ZF_CCCH"/>
</dbReference>
<evidence type="ECO:0000256" key="4">
    <source>
        <dbReference type="ARBA" id="ARBA00023125"/>
    </source>
</evidence>
<feature type="region of interest" description="Disordered" evidence="6">
    <location>
        <begin position="63"/>
        <end position="123"/>
    </location>
</feature>
<dbReference type="Gene3D" id="2.30.30.1190">
    <property type="match status" value="2"/>
</dbReference>